<evidence type="ECO:0000313" key="2">
    <source>
        <dbReference type="EMBL" id="KAA0067274.1"/>
    </source>
</evidence>
<dbReference type="EMBL" id="SSTE01000601">
    <property type="protein sequence ID" value="KAA0067274.1"/>
    <property type="molecule type" value="Genomic_DNA"/>
</dbReference>
<evidence type="ECO:0000313" key="3">
    <source>
        <dbReference type="Proteomes" id="UP000321393"/>
    </source>
</evidence>
<dbReference type="PANTHER" id="PTHR33116">
    <property type="entry name" value="REVERSE TRANSCRIPTASE ZINC-BINDING DOMAIN-CONTAINING PROTEIN-RELATED-RELATED"/>
    <property type="match status" value="1"/>
</dbReference>
<gene>
    <name evidence="2" type="ORF">E6C27_scaffold418G00940</name>
</gene>
<dbReference type="InterPro" id="IPR026960">
    <property type="entry name" value="RVT-Znf"/>
</dbReference>
<name>A0A5A7VIU9_CUCMM</name>
<protein>
    <submittedName>
        <fullName evidence="2">LINE-1 retrotransposable element ORF2 protein</fullName>
    </submittedName>
</protein>
<dbReference type="Pfam" id="PF13966">
    <property type="entry name" value="zf-RVT"/>
    <property type="match status" value="1"/>
</dbReference>
<proteinExistence type="predicted"/>
<feature type="domain" description="Reverse transcriptase zinc-binding" evidence="1">
    <location>
        <begin position="342"/>
        <end position="415"/>
    </location>
</feature>
<dbReference type="AlphaFoldDB" id="A0A5A7VIU9"/>
<reference evidence="2 3" key="1">
    <citation type="submission" date="2019-08" db="EMBL/GenBank/DDBJ databases">
        <title>Draft genome sequences of two oriental melons (Cucumis melo L. var makuwa).</title>
        <authorList>
            <person name="Kwon S.-Y."/>
        </authorList>
    </citation>
    <scope>NUCLEOTIDE SEQUENCE [LARGE SCALE GENOMIC DNA]</scope>
    <source>
        <strain evidence="3">cv. SW 3</strain>
        <tissue evidence="2">Leaf</tissue>
    </source>
</reference>
<evidence type="ECO:0000259" key="1">
    <source>
        <dbReference type="Pfam" id="PF13966"/>
    </source>
</evidence>
<dbReference type="PANTHER" id="PTHR33116:SF78">
    <property type="entry name" value="OS12G0587133 PROTEIN"/>
    <property type="match status" value="1"/>
</dbReference>
<dbReference type="STRING" id="1194695.A0A5A7VIU9"/>
<dbReference type="Proteomes" id="UP000321393">
    <property type="component" value="Unassembled WGS sequence"/>
</dbReference>
<accession>A0A5A7VIU9</accession>
<comment type="caution">
    <text evidence="2">The sequence shown here is derived from an EMBL/GenBank/DDBJ whole genome shotgun (WGS) entry which is preliminary data.</text>
</comment>
<sequence length="519" mass="59616">MDYLSRLLSHLETKGAIKGVSFNNCCNISHLLFADDVLIFVEDNEKYLNNLQMALSLFEKASGLTFNLLKSTISPINISADRTDQIARLFGFQTKFLPVNYLGVPLGGNPRSRSFWGQTIECIHKKLNGWKYSQISKGGRLTLLKASLSSLPTYQLSTFKAPVSVYKEIEKHWRDFLWGGSEDKQNAHLINWRICTSPKKLEGLGISKLKDTNQVLLCKWLWRYHNESNSLWKKCIDAKYTKNHQGDIPVVAGFPTMAPPFPFATVKEVWDQSTDGWNINPRRPLNERENHIWESIKMSLPQIHSNRGISKPLWKPSDSNVYSVASAKDLAFKETSIPRETNWEKELKHLWRSHIPQKCKFFIWTMVHQKLNTMDNIQKRNPSMCLNPNWCISCRSSNEDMNHLFILCPTAHRFWNLWSSETGIPMANTNVKDLCLSLCRLTGGNAKNIISFNAARATLWTIWIRRNNLLFAEKDSSYQNAWEDICTLTGSWSSKSKILKNYSQATLALNINAFCNLPM</sequence>
<dbReference type="OrthoDB" id="1743609at2759"/>
<organism evidence="2 3">
    <name type="scientific">Cucumis melo var. makuwa</name>
    <name type="common">Oriental melon</name>
    <dbReference type="NCBI Taxonomy" id="1194695"/>
    <lineage>
        <taxon>Eukaryota</taxon>
        <taxon>Viridiplantae</taxon>
        <taxon>Streptophyta</taxon>
        <taxon>Embryophyta</taxon>
        <taxon>Tracheophyta</taxon>
        <taxon>Spermatophyta</taxon>
        <taxon>Magnoliopsida</taxon>
        <taxon>eudicotyledons</taxon>
        <taxon>Gunneridae</taxon>
        <taxon>Pentapetalae</taxon>
        <taxon>rosids</taxon>
        <taxon>fabids</taxon>
        <taxon>Cucurbitales</taxon>
        <taxon>Cucurbitaceae</taxon>
        <taxon>Benincaseae</taxon>
        <taxon>Cucumis</taxon>
    </lineage>
</organism>